<organism evidence="4 5">
    <name type="scientific">Paenibacillus rhizosphaerae</name>
    <dbReference type="NCBI Taxonomy" id="297318"/>
    <lineage>
        <taxon>Bacteria</taxon>
        <taxon>Bacillati</taxon>
        <taxon>Bacillota</taxon>
        <taxon>Bacilli</taxon>
        <taxon>Bacillales</taxon>
        <taxon>Paenibacillaceae</taxon>
        <taxon>Paenibacillus</taxon>
    </lineage>
</organism>
<reference evidence="4 5" key="1">
    <citation type="submission" date="2016-11" db="EMBL/GenBank/DDBJ databases">
        <title>Paenibacillus species isolates.</title>
        <authorList>
            <person name="Beno S.M."/>
        </authorList>
    </citation>
    <scope>NUCLEOTIDE SEQUENCE [LARGE SCALE GENOMIC DNA]</scope>
    <source>
        <strain evidence="4 5">FSL R5-0378</strain>
    </source>
</reference>
<dbReference type="Proteomes" id="UP000187172">
    <property type="component" value="Unassembled WGS sequence"/>
</dbReference>
<name>A0A1R1EMM7_9BACL</name>
<feature type="binding site" evidence="3">
    <location>
        <position position="137"/>
    </location>
    <ligand>
        <name>a divalent metal cation</name>
        <dbReference type="ChEBI" id="CHEBI:60240"/>
    </ligand>
</feature>
<keyword evidence="5" id="KW-1185">Reference proteome</keyword>
<dbReference type="InterPro" id="IPR007837">
    <property type="entry name" value="DinB"/>
</dbReference>
<comment type="similarity">
    <text evidence="1">Belongs to the DinB family.</text>
</comment>
<evidence type="ECO:0008006" key="6">
    <source>
        <dbReference type="Google" id="ProtNLM"/>
    </source>
</evidence>
<dbReference type="SUPFAM" id="SSF109854">
    <property type="entry name" value="DinB/YfiT-like putative metalloenzymes"/>
    <property type="match status" value="1"/>
</dbReference>
<dbReference type="Pfam" id="PF05163">
    <property type="entry name" value="DinB"/>
    <property type="match status" value="1"/>
</dbReference>
<evidence type="ECO:0000256" key="2">
    <source>
        <dbReference type="ARBA" id="ARBA00022723"/>
    </source>
</evidence>
<feature type="binding site" evidence="3">
    <location>
        <position position="48"/>
    </location>
    <ligand>
        <name>a divalent metal cation</name>
        <dbReference type="ChEBI" id="CHEBI:60240"/>
    </ligand>
</feature>
<evidence type="ECO:0000256" key="3">
    <source>
        <dbReference type="PIRSR" id="PIRSR607837-1"/>
    </source>
</evidence>
<sequence length="178" mass="20188">MFTSLHQFIDEWKMEAALTQKVLQVLTNESLQQQVAPDHFTLGKLAWHITLSVHYFLSAAGLEFQAEGNWLEFQDQGKDSDQPTSAASITEAYDRTSRAMLDALQTQWNDVTLSETRNMWDTIVLPISAVLRLLIQHQAHHRGQMFVLMRQAGLVVPGVYGPSREERQQRGRNAGPKA</sequence>
<evidence type="ECO:0000313" key="4">
    <source>
        <dbReference type="EMBL" id="OMF53103.1"/>
    </source>
</evidence>
<dbReference type="STRING" id="297318.BK138_19535"/>
<evidence type="ECO:0000313" key="5">
    <source>
        <dbReference type="Proteomes" id="UP000187172"/>
    </source>
</evidence>
<keyword evidence="2 3" id="KW-0479">Metal-binding</keyword>
<protein>
    <recommendedName>
        <fullName evidence="6">Damage-inducible protein DinB</fullName>
    </recommendedName>
</protein>
<comment type="caution">
    <text evidence="4">The sequence shown here is derived from an EMBL/GenBank/DDBJ whole genome shotgun (WGS) entry which is preliminary data.</text>
</comment>
<feature type="binding site" evidence="3">
    <location>
        <position position="141"/>
    </location>
    <ligand>
        <name>a divalent metal cation</name>
        <dbReference type="ChEBI" id="CHEBI:60240"/>
    </ligand>
</feature>
<dbReference type="EMBL" id="MRTP01000005">
    <property type="protein sequence ID" value="OMF53103.1"/>
    <property type="molecule type" value="Genomic_DNA"/>
</dbReference>
<dbReference type="RefSeq" id="WP_076172156.1">
    <property type="nucleotide sequence ID" value="NZ_MRTP01000005.1"/>
</dbReference>
<dbReference type="GO" id="GO:0046872">
    <property type="term" value="F:metal ion binding"/>
    <property type="evidence" value="ECO:0007669"/>
    <property type="project" value="UniProtKB-KW"/>
</dbReference>
<accession>A0A1R1EMM7</accession>
<dbReference type="AlphaFoldDB" id="A0A1R1EMM7"/>
<dbReference type="Gene3D" id="1.20.120.450">
    <property type="entry name" value="dinb family like domain"/>
    <property type="match status" value="1"/>
</dbReference>
<proteinExistence type="inferred from homology"/>
<evidence type="ECO:0000256" key="1">
    <source>
        <dbReference type="ARBA" id="ARBA00008635"/>
    </source>
</evidence>
<dbReference type="InterPro" id="IPR034660">
    <property type="entry name" value="DinB/YfiT-like"/>
</dbReference>
<gene>
    <name evidence="4" type="ORF">BK138_19535</name>
</gene>